<dbReference type="EMBL" id="UGRY01000002">
    <property type="protein sequence ID" value="SUA73211.1"/>
    <property type="molecule type" value="Genomic_DNA"/>
</dbReference>
<keyword evidence="3" id="KW-1185">Reference proteome</keyword>
<proteinExistence type="predicted"/>
<evidence type="ECO:0000256" key="1">
    <source>
        <dbReference type="SAM" id="SignalP"/>
    </source>
</evidence>
<dbReference type="Proteomes" id="UP000255467">
    <property type="component" value="Unassembled WGS sequence"/>
</dbReference>
<dbReference type="OrthoDB" id="4468731at2"/>
<name>A0A378Y9P6_9NOCA</name>
<dbReference type="RefSeq" id="WP_039817186.1">
    <property type="nucleotide sequence ID" value="NZ_UGRY01000002.1"/>
</dbReference>
<keyword evidence="1" id="KW-0732">Signal</keyword>
<dbReference type="AlphaFoldDB" id="A0A378Y9P6"/>
<protein>
    <submittedName>
        <fullName evidence="2">Uncharacterized protein</fullName>
    </submittedName>
</protein>
<organism evidence="2 3">
    <name type="scientific">Nocardia otitidiscaviarum</name>
    <dbReference type="NCBI Taxonomy" id="1823"/>
    <lineage>
        <taxon>Bacteria</taxon>
        <taxon>Bacillati</taxon>
        <taxon>Actinomycetota</taxon>
        <taxon>Actinomycetes</taxon>
        <taxon>Mycobacteriales</taxon>
        <taxon>Nocardiaceae</taxon>
        <taxon>Nocardia</taxon>
    </lineage>
</organism>
<gene>
    <name evidence="2" type="ORF">NCTC1934_00647</name>
</gene>
<evidence type="ECO:0000313" key="2">
    <source>
        <dbReference type="EMBL" id="SUA73211.1"/>
    </source>
</evidence>
<reference evidence="2 3" key="1">
    <citation type="submission" date="2018-06" db="EMBL/GenBank/DDBJ databases">
        <authorList>
            <consortium name="Pathogen Informatics"/>
            <person name="Doyle S."/>
        </authorList>
    </citation>
    <scope>NUCLEOTIDE SEQUENCE [LARGE SCALE GENOMIC DNA]</scope>
    <source>
        <strain evidence="2 3">NCTC1934</strain>
    </source>
</reference>
<dbReference type="STRING" id="1406858.GCA_000710895_01330"/>
<feature type="signal peptide" evidence="1">
    <location>
        <begin position="1"/>
        <end position="22"/>
    </location>
</feature>
<evidence type="ECO:0000313" key="3">
    <source>
        <dbReference type="Proteomes" id="UP000255467"/>
    </source>
</evidence>
<feature type="chain" id="PRO_5039370183" evidence="1">
    <location>
        <begin position="23"/>
        <end position="120"/>
    </location>
</feature>
<sequence length="120" mass="12181">MKKAIITAARLAVAGISGLALTAVVGSGTAPAAPHDCVVERDLTGASAICLPDGGDNYVLRVECFGLHAAGPFPLYAVGPYHSLSYPFTPSGDRITASCMGAGPGLLAITTNAYVEIYRG</sequence>
<accession>A0A378Y9P6</accession>